<proteinExistence type="predicted"/>
<reference evidence="5 6" key="1">
    <citation type="submission" date="2019-02" db="EMBL/GenBank/DDBJ databases">
        <title>Deep-cultivation of Planctomycetes and their phenomic and genomic characterization uncovers novel biology.</title>
        <authorList>
            <person name="Wiegand S."/>
            <person name="Jogler M."/>
            <person name="Boedeker C."/>
            <person name="Pinto D."/>
            <person name="Vollmers J."/>
            <person name="Rivas-Marin E."/>
            <person name="Kohn T."/>
            <person name="Peeters S.H."/>
            <person name="Heuer A."/>
            <person name="Rast P."/>
            <person name="Oberbeckmann S."/>
            <person name="Bunk B."/>
            <person name="Jeske O."/>
            <person name="Meyerdierks A."/>
            <person name="Storesund J.E."/>
            <person name="Kallscheuer N."/>
            <person name="Luecker S."/>
            <person name="Lage O.M."/>
            <person name="Pohl T."/>
            <person name="Merkel B.J."/>
            <person name="Hornburger P."/>
            <person name="Mueller R.-W."/>
            <person name="Bruemmer F."/>
            <person name="Labrenz M."/>
            <person name="Spormann A.M."/>
            <person name="Op den Camp H."/>
            <person name="Overmann J."/>
            <person name="Amann R."/>
            <person name="Jetten M.S.M."/>
            <person name="Mascher T."/>
            <person name="Medema M.H."/>
            <person name="Devos D.P."/>
            <person name="Kaster A.-K."/>
            <person name="Ovreas L."/>
            <person name="Rohde M."/>
            <person name="Galperin M.Y."/>
            <person name="Jogler C."/>
        </authorList>
    </citation>
    <scope>NUCLEOTIDE SEQUENCE [LARGE SCALE GENOMIC DNA]</scope>
    <source>
        <strain evidence="5 6">V22</strain>
    </source>
</reference>
<dbReference type="GO" id="GO:0000976">
    <property type="term" value="F:transcription cis-regulatory region binding"/>
    <property type="evidence" value="ECO:0007669"/>
    <property type="project" value="TreeGrafter"/>
</dbReference>
<evidence type="ECO:0000256" key="3">
    <source>
        <dbReference type="ARBA" id="ARBA00023163"/>
    </source>
</evidence>
<dbReference type="KEGG" id="chya:V22_03590"/>
<dbReference type="SUPFAM" id="SSF53822">
    <property type="entry name" value="Periplasmic binding protein-like I"/>
    <property type="match status" value="1"/>
</dbReference>
<evidence type="ECO:0000256" key="2">
    <source>
        <dbReference type="ARBA" id="ARBA00023125"/>
    </source>
</evidence>
<protein>
    <submittedName>
        <fullName evidence="5">Xylose operon regulatory protein</fullName>
    </submittedName>
</protein>
<dbReference type="OrthoDB" id="9795616at2"/>
<keyword evidence="3" id="KW-0804">Transcription</keyword>
<evidence type="ECO:0000259" key="4">
    <source>
        <dbReference type="PROSITE" id="PS01124"/>
    </source>
</evidence>
<dbReference type="Pfam" id="PF13377">
    <property type="entry name" value="Peripla_BP_3"/>
    <property type="match status" value="1"/>
</dbReference>
<accession>A0A517T456</accession>
<dbReference type="InterPro" id="IPR009057">
    <property type="entry name" value="Homeodomain-like_sf"/>
</dbReference>
<evidence type="ECO:0000313" key="6">
    <source>
        <dbReference type="Proteomes" id="UP000319976"/>
    </source>
</evidence>
<dbReference type="PANTHER" id="PTHR30146:SF24">
    <property type="entry name" value="XYLOSE OPERON REGULATORY PROTEIN"/>
    <property type="match status" value="1"/>
</dbReference>
<evidence type="ECO:0000313" key="5">
    <source>
        <dbReference type="EMBL" id="QDT63141.1"/>
    </source>
</evidence>
<dbReference type="EMBL" id="CP036316">
    <property type="protein sequence ID" value="QDT63141.1"/>
    <property type="molecule type" value="Genomic_DNA"/>
</dbReference>
<dbReference type="Pfam" id="PF22177">
    <property type="entry name" value="PBP1_XylR"/>
    <property type="match status" value="1"/>
</dbReference>
<gene>
    <name evidence="5" type="primary">xylR_1</name>
    <name evidence="5" type="ORF">V22_03590</name>
</gene>
<dbReference type="GO" id="GO:0003700">
    <property type="term" value="F:DNA-binding transcription factor activity"/>
    <property type="evidence" value="ECO:0007669"/>
    <property type="project" value="InterPro"/>
</dbReference>
<dbReference type="InterPro" id="IPR028082">
    <property type="entry name" value="Peripla_BP_I"/>
</dbReference>
<organism evidence="5 6">
    <name type="scientific">Calycomorphotria hydatis</name>
    <dbReference type="NCBI Taxonomy" id="2528027"/>
    <lineage>
        <taxon>Bacteria</taxon>
        <taxon>Pseudomonadati</taxon>
        <taxon>Planctomycetota</taxon>
        <taxon>Planctomycetia</taxon>
        <taxon>Planctomycetales</taxon>
        <taxon>Planctomycetaceae</taxon>
        <taxon>Calycomorphotria</taxon>
    </lineage>
</organism>
<evidence type="ECO:0000256" key="1">
    <source>
        <dbReference type="ARBA" id="ARBA00023015"/>
    </source>
</evidence>
<dbReference type="Gene3D" id="1.10.10.60">
    <property type="entry name" value="Homeodomain-like"/>
    <property type="match status" value="1"/>
</dbReference>
<dbReference type="Pfam" id="PF12833">
    <property type="entry name" value="HTH_18"/>
    <property type="match status" value="1"/>
</dbReference>
<keyword evidence="6" id="KW-1185">Reference proteome</keyword>
<dbReference type="InterPro" id="IPR018060">
    <property type="entry name" value="HTH_AraC"/>
</dbReference>
<feature type="domain" description="HTH araC/xylS-type" evidence="4">
    <location>
        <begin position="280"/>
        <end position="378"/>
    </location>
</feature>
<keyword evidence="2" id="KW-0238">DNA-binding</keyword>
<dbReference type="CDD" id="cd01543">
    <property type="entry name" value="PBP1_XylR"/>
    <property type="match status" value="1"/>
</dbReference>
<dbReference type="InterPro" id="IPR018062">
    <property type="entry name" value="HTH_AraC-typ_CS"/>
</dbReference>
<dbReference type="InterPro" id="IPR054031">
    <property type="entry name" value="XylR_PBP1"/>
</dbReference>
<keyword evidence="1" id="KW-0805">Transcription regulation</keyword>
<name>A0A517T456_9PLAN</name>
<dbReference type="InterPro" id="IPR046335">
    <property type="entry name" value="LacI/GalR-like_sensor"/>
</dbReference>
<dbReference type="PANTHER" id="PTHR30146">
    <property type="entry name" value="LACI-RELATED TRANSCRIPTIONAL REPRESSOR"/>
    <property type="match status" value="1"/>
</dbReference>
<dbReference type="Proteomes" id="UP000319976">
    <property type="component" value="Chromosome"/>
</dbReference>
<dbReference type="AlphaFoldDB" id="A0A517T456"/>
<dbReference type="SUPFAM" id="SSF46689">
    <property type="entry name" value="Homeodomain-like"/>
    <property type="match status" value="2"/>
</dbReference>
<dbReference type="RefSeq" id="WP_145259223.1">
    <property type="nucleotide sequence ID" value="NZ_CP036316.1"/>
</dbReference>
<dbReference type="PROSITE" id="PS01124">
    <property type="entry name" value="HTH_ARAC_FAMILY_2"/>
    <property type="match status" value="1"/>
</dbReference>
<sequence>MKRVALLIETSRSYGRSLLTGVRRYLAEHKHWSVFAELRDLETKPPPWLKNWDGDGILSRTGSPAMAKALMAVGVPTVELRATRFQTPFPFVGIDNQVIAQVAAEHLLQRGFRHFGVYAIDTEQFFEQRTECFVDIVRRQGRDCDVLIQPGHLEKPRQWEQQQNRLVRWLLELPKPVGILTSTDQLGFWLSDACRRANLSVPDEVAIVGTENDESLCEMSTPRLSSVHLDGERVGFEAASLLDKMMRGRRPPSRQLFFPPRGVITRQSSDIIAVEDPFLARALRLIQARACDGLRVDDILSEVPVSRSSLERGFRKLLGRSPNEEIVRVRLERSRELLLDTSLTLDDIARKTGFVTPQYFSNVFKKSFRESPGAYRTRLGK</sequence>
<dbReference type="PROSITE" id="PS00041">
    <property type="entry name" value="HTH_ARAC_FAMILY_1"/>
    <property type="match status" value="1"/>
</dbReference>
<dbReference type="SMART" id="SM00342">
    <property type="entry name" value="HTH_ARAC"/>
    <property type="match status" value="1"/>
</dbReference>
<dbReference type="Gene3D" id="3.40.50.2300">
    <property type="match status" value="2"/>
</dbReference>